<reference evidence="5" key="1">
    <citation type="submission" date="2016-10" db="EMBL/GenBank/DDBJ databases">
        <authorList>
            <person name="Varghese N."/>
            <person name="Submissions S."/>
        </authorList>
    </citation>
    <scope>NUCLEOTIDE SEQUENCE [LARGE SCALE GENOMIC DNA]</scope>
    <source>
        <strain evidence="5">DSM 19113</strain>
    </source>
</reference>
<gene>
    <name evidence="4" type="ORF">SAMN05660453_0794</name>
</gene>
<evidence type="ECO:0000256" key="1">
    <source>
        <dbReference type="ARBA" id="ARBA00022529"/>
    </source>
</evidence>
<dbReference type="GO" id="GO:0031640">
    <property type="term" value="P:killing of cells of another organism"/>
    <property type="evidence" value="ECO:0007669"/>
    <property type="project" value="UniProtKB-KW"/>
</dbReference>
<dbReference type="RefSeq" id="WP_091502287.1">
    <property type="nucleotide sequence ID" value="NZ_FOLI01000003.1"/>
</dbReference>
<proteinExistence type="predicted"/>
<dbReference type="Pfam" id="PF10439">
    <property type="entry name" value="Bacteriocin_IIc"/>
    <property type="match status" value="1"/>
</dbReference>
<keyword evidence="3" id="KW-0078">Bacteriocin</keyword>
<evidence type="ECO:0000256" key="3">
    <source>
        <dbReference type="ARBA" id="ARBA00023048"/>
    </source>
</evidence>
<keyword evidence="1" id="KW-0929">Antimicrobial</keyword>
<evidence type="ECO:0000313" key="4">
    <source>
        <dbReference type="EMBL" id="SFB99789.1"/>
    </source>
</evidence>
<keyword evidence="2" id="KW-0044">Antibiotic</keyword>
<evidence type="ECO:0000313" key="5">
    <source>
        <dbReference type="Proteomes" id="UP000199376"/>
    </source>
</evidence>
<organism evidence="4 5">
    <name type="scientific">Fructobacillus durionis</name>
    <dbReference type="NCBI Taxonomy" id="283737"/>
    <lineage>
        <taxon>Bacteria</taxon>
        <taxon>Bacillati</taxon>
        <taxon>Bacillota</taxon>
        <taxon>Bacilli</taxon>
        <taxon>Lactobacillales</taxon>
        <taxon>Lactobacillaceae</taxon>
        <taxon>Fructobacillus</taxon>
    </lineage>
</organism>
<dbReference type="Proteomes" id="UP000199376">
    <property type="component" value="Unassembled WGS sequence"/>
</dbReference>
<dbReference type="InterPro" id="IPR019493">
    <property type="entry name" value="Bacteriocin_IIb_lactacin-rel"/>
</dbReference>
<dbReference type="GO" id="GO:0042742">
    <property type="term" value="P:defense response to bacterium"/>
    <property type="evidence" value="ECO:0007669"/>
    <property type="project" value="UniProtKB-KW"/>
</dbReference>
<name>A0A1I1FJW3_9LACO</name>
<dbReference type="AlphaFoldDB" id="A0A1I1FJW3"/>
<dbReference type="STRING" id="283737.SAMN05660453_0794"/>
<dbReference type="NCBIfam" id="TIGR01847">
    <property type="entry name" value="bacteriocin_sig"/>
    <property type="match status" value="1"/>
</dbReference>
<protein>
    <submittedName>
        <fullName evidence="4">Bacteriocin-type signal sequence-containing protein</fullName>
    </submittedName>
</protein>
<dbReference type="EMBL" id="FOLI01000003">
    <property type="protein sequence ID" value="SFB99789.1"/>
    <property type="molecule type" value="Genomic_DNA"/>
</dbReference>
<evidence type="ECO:0000256" key="2">
    <source>
        <dbReference type="ARBA" id="ARBA00023022"/>
    </source>
</evidence>
<accession>A0A1I1FJW3</accession>
<keyword evidence="5" id="KW-1185">Reference proteome</keyword>
<dbReference type="InterPro" id="IPR010133">
    <property type="entry name" value="Bacteriocin_signal_seq"/>
</dbReference>
<sequence>MNLEIKVLNNNQLSKITGGKKINWGSVGGSCIKGALFGAAFGGNAIGGCAGSAAADASLQFFF</sequence>